<evidence type="ECO:0000313" key="9">
    <source>
        <dbReference type="EMBL" id="MEU8134395.1"/>
    </source>
</evidence>
<feature type="transmembrane region" description="Helical" evidence="7">
    <location>
        <begin position="93"/>
        <end position="110"/>
    </location>
</feature>
<feature type="transmembrane region" description="Helical" evidence="7">
    <location>
        <begin position="390"/>
        <end position="407"/>
    </location>
</feature>
<dbReference type="Proteomes" id="UP001551482">
    <property type="component" value="Unassembled WGS sequence"/>
</dbReference>
<evidence type="ECO:0000256" key="7">
    <source>
        <dbReference type="SAM" id="Phobius"/>
    </source>
</evidence>
<organism evidence="9 10">
    <name type="scientific">Streptodolium elevatio</name>
    <dbReference type="NCBI Taxonomy" id="3157996"/>
    <lineage>
        <taxon>Bacteria</taxon>
        <taxon>Bacillati</taxon>
        <taxon>Actinomycetota</taxon>
        <taxon>Actinomycetes</taxon>
        <taxon>Kitasatosporales</taxon>
        <taxon>Streptomycetaceae</taxon>
        <taxon>Streptodolium</taxon>
    </lineage>
</organism>
<feature type="compositionally biased region" description="Low complexity" evidence="6">
    <location>
        <begin position="277"/>
        <end position="312"/>
    </location>
</feature>
<dbReference type="PANTHER" id="PTHR43124">
    <property type="entry name" value="PURINE EFFLUX PUMP PBUE"/>
    <property type="match status" value="1"/>
</dbReference>
<reference evidence="9 10" key="1">
    <citation type="submission" date="2024-06" db="EMBL/GenBank/DDBJ databases">
        <title>The Natural Products Discovery Center: Release of the First 8490 Sequenced Strains for Exploring Actinobacteria Biosynthetic Diversity.</title>
        <authorList>
            <person name="Kalkreuter E."/>
            <person name="Kautsar S.A."/>
            <person name="Yang D."/>
            <person name="Bader C.D."/>
            <person name="Teijaro C.N."/>
            <person name="Fluegel L."/>
            <person name="Davis C.M."/>
            <person name="Simpson J.R."/>
            <person name="Lauterbach L."/>
            <person name="Steele A.D."/>
            <person name="Gui C."/>
            <person name="Meng S."/>
            <person name="Li G."/>
            <person name="Viehrig K."/>
            <person name="Ye F."/>
            <person name="Su P."/>
            <person name="Kiefer A.F."/>
            <person name="Nichols A."/>
            <person name="Cepeda A.J."/>
            <person name="Yan W."/>
            <person name="Fan B."/>
            <person name="Jiang Y."/>
            <person name="Adhikari A."/>
            <person name="Zheng C.-J."/>
            <person name="Schuster L."/>
            <person name="Cowan T.M."/>
            <person name="Smanski M.J."/>
            <person name="Chevrette M.G."/>
            <person name="De Carvalho L.P.S."/>
            <person name="Shen B."/>
        </authorList>
    </citation>
    <scope>NUCLEOTIDE SEQUENCE [LARGE SCALE GENOMIC DNA]</scope>
    <source>
        <strain evidence="9 10">NPDC048946</strain>
    </source>
</reference>
<evidence type="ECO:0000256" key="2">
    <source>
        <dbReference type="ARBA" id="ARBA00022475"/>
    </source>
</evidence>
<feature type="transmembrane region" description="Helical" evidence="7">
    <location>
        <begin position="358"/>
        <end position="378"/>
    </location>
</feature>
<feature type="transmembrane region" description="Helical" evidence="7">
    <location>
        <begin position="116"/>
        <end position="140"/>
    </location>
</feature>
<feature type="transmembrane region" description="Helical" evidence="7">
    <location>
        <begin position="452"/>
        <end position="470"/>
    </location>
</feature>
<dbReference type="InterPro" id="IPR011701">
    <property type="entry name" value="MFS"/>
</dbReference>
<accession>A0ABV3DF67</accession>
<dbReference type="InterPro" id="IPR020846">
    <property type="entry name" value="MFS_dom"/>
</dbReference>
<dbReference type="PANTHER" id="PTHR43124:SF3">
    <property type="entry name" value="CHLORAMPHENICOL EFFLUX PUMP RV0191"/>
    <property type="match status" value="1"/>
</dbReference>
<evidence type="ECO:0000256" key="5">
    <source>
        <dbReference type="ARBA" id="ARBA00023136"/>
    </source>
</evidence>
<proteinExistence type="predicted"/>
<comment type="caution">
    <text evidence="9">The sequence shown here is derived from an EMBL/GenBank/DDBJ whole genome shotgun (WGS) entry which is preliminary data.</text>
</comment>
<feature type="transmembrane region" description="Helical" evidence="7">
    <location>
        <begin position="413"/>
        <end position="431"/>
    </location>
</feature>
<sequence>MNPPETAASATPTSPAAGSVRLTRDRATWLLYLQTAVFAYFLYCFGPSVPLLGDDLEVSKAVAGLHSTAYAAGGAIIGALGSRPVLWWGRGPALWGGFTLLAAGVLMYALSPWLALTLAGALLCGLGGFAVVNLAAAAIVDHHGAVAGPGALSEAHGIGAAVGMIAPLAIGGAQASGLGWRYGMLAAPVLIATLYAVFRSTRIPGHYRDDPAKSTALPATDTPPTADAPPTTKTPATTESPANTKSPATTETSPTTETPPPSDTPRATDSLPAADIAHTAQSAHTADTADTAPATHTPRTPATPRIPAQRTRPSPRDDRLPARCWWAWLLIVCLVSVEFSLSLWASDLLEDRAGLSEGAAATAMTAVVAGLCLGRIVGGRLVLRFPVGRLYAVALAVNAAGFAALWLSTTAWLSFTGLFVAGLGMSVQFPLAMARSMEAAEGRTDLAASRSALATALAAGGAPFLLGLLADTLDTWKAFAMIPVFLLLAVPALVLSGRPTARARPVTTNPTVGHAA</sequence>
<keyword evidence="3 7" id="KW-0812">Transmembrane</keyword>
<feature type="transmembrane region" description="Helical" evidence="7">
    <location>
        <begin position="179"/>
        <end position="198"/>
    </location>
</feature>
<feature type="transmembrane region" description="Helical" evidence="7">
    <location>
        <begin position="61"/>
        <end position="81"/>
    </location>
</feature>
<gene>
    <name evidence="9" type="ORF">AB0C36_12885</name>
</gene>
<evidence type="ECO:0000259" key="8">
    <source>
        <dbReference type="PROSITE" id="PS50850"/>
    </source>
</evidence>
<evidence type="ECO:0000256" key="4">
    <source>
        <dbReference type="ARBA" id="ARBA00022989"/>
    </source>
</evidence>
<keyword evidence="5 7" id="KW-0472">Membrane</keyword>
<dbReference type="PROSITE" id="PS50850">
    <property type="entry name" value="MFS"/>
    <property type="match status" value="1"/>
</dbReference>
<evidence type="ECO:0000256" key="3">
    <source>
        <dbReference type="ARBA" id="ARBA00022692"/>
    </source>
</evidence>
<dbReference type="RefSeq" id="WP_358353016.1">
    <property type="nucleotide sequence ID" value="NZ_JBEZFP010000026.1"/>
</dbReference>
<keyword evidence="2" id="KW-1003">Cell membrane</keyword>
<feature type="transmembrane region" description="Helical" evidence="7">
    <location>
        <begin position="476"/>
        <end position="495"/>
    </location>
</feature>
<feature type="transmembrane region" description="Helical" evidence="7">
    <location>
        <begin position="325"/>
        <end position="346"/>
    </location>
</feature>
<name>A0ABV3DF67_9ACTN</name>
<evidence type="ECO:0000256" key="1">
    <source>
        <dbReference type="ARBA" id="ARBA00004651"/>
    </source>
</evidence>
<comment type="subcellular location">
    <subcellularLocation>
        <location evidence="1">Cell membrane</location>
        <topology evidence="1">Multi-pass membrane protein</topology>
    </subcellularLocation>
</comment>
<feature type="transmembrane region" description="Helical" evidence="7">
    <location>
        <begin position="29"/>
        <end position="49"/>
    </location>
</feature>
<keyword evidence="4 7" id="KW-1133">Transmembrane helix</keyword>
<evidence type="ECO:0000313" key="10">
    <source>
        <dbReference type="Proteomes" id="UP001551482"/>
    </source>
</evidence>
<dbReference type="Gene3D" id="1.20.1250.20">
    <property type="entry name" value="MFS general substrate transporter like domains"/>
    <property type="match status" value="2"/>
</dbReference>
<feature type="domain" description="Major facilitator superfamily (MFS) profile" evidence="8">
    <location>
        <begin position="27"/>
        <end position="501"/>
    </location>
</feature>
<evidence type="ECO:0000256" key="6">
    <source>
        <dbReference type="SAM" id="MobiDB-lite"/>
    </source>
</evidence>
<feature type="compositionally biased region" description="Low complexity" evidence="6">
    <location>
        <begin position="215"/>
        <end position="256"/>
    </location>
</feature>
<protein>
    <submittedName>
        <fullName evidence="9">MFS transporter</fullName>
    </submittedName>
</protein>
<dbReference type="InterPro" id="IPR050189">
    <property type="entry name" value="MFS_Efflux_Transporters"/>
</dbReference>
<dbReference type="InterPro" id="IPR036259">
    <property type="entry name" value="MFS_trans_sf"/>
</dbReference>
<keyword evidence="10" id="KW-1185">Reference proteome</keyword>
<dbReference type="EMBL" id="JBEZFP010000026">
    <property type="protein sequence ID" value="MEU8134395.1"/>
    <property type="molecule type" value="Genomic_DNA"/>
</dbReference>
<feature type="region of interest" description="Disordered" evidence="6">
    <location>
        <begin position="207"/>
        <end position="318"/>
    </location>
</feature>
<dbReference type="Pfam" id="PF07690">
    <property type="entry name" value="MFS_1"/>
    <property type="match status" value="1"/>
</dbReference>
<feature type="transmembrane region" description="Helical" evidence="7">
    <location>
        <begin position="152"/>
        <end position="173"/>
    </location>
</feature>
<dbReference type="SUPFAM" id="SSF103473">
    <property type="entry name" value="MFS general substrate transporter"/>
    <property type="match status" value="1"/>
</dbReference>